<feature type="transmembrane region" description="Helical" evidence="1">
    <location>
        <begin position="12"/>
        <end position="29"/>
    </location>
</feature>
<keyword evidence="4" id="KW-1185">Reference proteome</keyword>
<dbReference type="EMBL" id="JAKNGE010000011">
    <property type="protein sequence ID" value="MCG4745953.1"/>
    <property type="molecule type" value="Genomic_DNA"/>
</dbReference>
<feature type="transmembrane region" description="Helical" evidence="1">
    <location>
        <begin position="35"/>
        <end position="55"/>
    </location>
</feature>
<evidence type="ECO:0000313" key="4">
    <source>
        <dbReference type="Proteomes" id="UP000669239"/>
    </source>
</evidence>
<name>A0AAW5BRK8_9FIRM</name>
<dbReference type="RefSeq" id="WP_165641715.1">
    <property type="nucleotide sequence ID" value="NZ_JAAITT010000006.1"/>
</dbReference>
<reference evidence="3" key="2">
    <citation type="submission" date="2020-02" db="EMBL/GenBank/DDBJ databases">
        <authorList>
            <person name="Littmann E."/>
            <person name="Sorbara M."/>
        </authorList>
    </citation>
    <scope>NUCLEOTIDE SEQUENCE</scope>
    <source>
        <strain evidence="3">MSK.1.17</strain>
    </source>
</reference>
<dbReference type="Proteomes" id="UP000669239">
    <property type="component" value="Unassembled WGS sequence"/>
</dbReference>
<evidence type="ECO:0000256" key="1">
    <source>
        <dbReference type="SAM" id="Phobius"/>
    </source>
</evidence>
<reference evidence="3 4" key="1">
    <citation type="journal article" date="2020" name="Cell Host Microbe">
        <title>Functional and Genomic Variation between Human-Derived Isolates of Lachnospiraceae Reveals Inter- and Intra-Species Diversity.</title>
        <authorList>
            <person name="Sorbara M.T."/>
            <person name="Littmann E.R."/>
            <person name="Fontana E."/>
            <person name="Moody T.U."/>
            <person name="Kohout C.E."/>
            <person name="Gjonbalaj M."/>
            <person name="Eaton V."/>
            <person name="Seok R."/>
            <person name="Leiner I.M."/>
            <person name="Pamer E.G."/>
        </authorList>
    </citation>
    <scope>NUCLEOTIDE SEQUENCE [LARGE SCALE GENOMIC DNA]</scope>
    <source>
        <strain evidence="3 4">MSK.1.17</strain>
    </source>
</reference>
<evidence type="ECO:0000313" key="3">
    <source>
        <dbReference type="EMBL" id="NSJ48156.1"/>
    </source>
</evidence>
<organism evidence="2 5">
    <name type="scientific">Enterocloster aldenensis</name>
    <dbReference type="NCBI Taxonomy" id="358742"/>
    <lineage>
        <taxon>Bacteria</taxon>
        <taxon>Bacillati</taxon>
        <taxon>Bacillota</taxon>
        <taxon>Clostridia</taxon>
        <taxon>Lachnospirales</taxon>
        <taxon>Lachnospiraceae</taxon>
        <taxon>Enterocloster</taxon>
    </lineage>
</organism>
<sequence length="74" mass="8603">MDTKRAEQFEWVFLAALIIPVVILGKMRMHQQDLARFLIISLICITIVMTGYYGYRRRIVNRSNADSVDTPDNN</sequence>
<comment type="caution">
    <text evidence="2">The sequence shown here is derived from an EMBL/GenBank/DDBJ whole genome shotgun (WGS) entry which is preliminary data.</text>
</comment>
<dbReference type="Proteomes" id="UP001299608">
    <property type="component" value="Unassembled WGS sequence"/>
</dbReference>
<evidence type="ECO:0000313" key="2">
    <source>
        <dbReference type="EMBL" id="MCG4745953.1"/>
    </source>
</evidence>
<protein>
    <submittedName>
        <fullName evidence="2">Uncharacterized protein</fullName>
    </submittedName>
</protein>
<keyword evidence="1" id="KW-0472">Membrane</keyword>
<dbReference type="AlphaFoldDB" id="A0AAW5BRK8"/>
<gene>
    <name evidence="3" type="ORF">G5B36_05525</name>
    <name evidence="2" type="ORF">L0N08_11060</name>
</gene>
<evidence type="ECO:0000313" key="5">
    <source>
        <dbReference type="Proteomes" id="UP001299608"/>
    </source>
</evidence>
<accession>A0AAW5BRK8</accession>
<proteinExistence type="predicted"/>
<keyword evidence="1" id="KW-1133">Transmembrane helix</keyword>
<dbReference type="EMBL" id="JAAITT010000006">
    <property type="protein sequence ID" value="NSJ48156.1"/>
    <property type="molecule type" value="Genomic_DNA"/>
</dbReference>
<keyword evidence="1" id="KW-0812">Transmembrane</keyword>
<reference evidence="2" key="3">
    <citation type="submission" date="2022-01" db="EMBL/GenBank/DDBJ databases">
        <title>Collection of gut derived symbiotic bacterial strains cultured from healthy donors.</title>
        <authorList>
            <person name="Lin H."/>
            <person name="Kohout C."/>
            <person name="Waligurski E."/>
            <person name="Pamer E.G."/>
        </authorList>
    </citation>
    <scope>NUCLEOTIDE SEQUENCE</scope>
    <source>
        <strain evidence="2">DFI.6.55</strain>
    </source>
</reference>